<keyword evidence="3" id="KW-1185">Reference proteome</keyword>
<dbReference type="OrthoDB" id="10344862at2759"/>
<evidence type="ECO:0000313" key="3">
    <source>
        <dbReference type="Proteomes" id="UP000030762"/>
    </source>
</evidence>
<protein>
    <submittedName>
        <fullName evidence="2">Uncharacterized protein</fullName>
    </submittedName>
</protein>
<dbReference type="AlphaFoldDB" id="T0PVK3"/>
<name>T0PVK3_SAPDV</name>
<dbReference type="Proteomes" id="UP000030762">
    <property type="component" value="Unassembled WGS sequence"/>
</dbReference>
<feature type="transmembrane region" description="Helical" evidence="1">
    <location>
        <begin position="197"/>
        <end position="216"/>
    </location>
</feature>
<reference evidence="2 3" key="1">
    <citation type="submission" date="2012-04" db="EMBL/GenBank/DDBJ databases">
        <title>The Genome Sequence of Saprolegnia declina VS20.</title>
        <authorList>
            <consortium name="The Broad Institute Genome Sequencing Platform"/>
            <person name="Russ C."/>
            <person name="Nusbaum C."/>
            <person name="Tyler B."/>
            <person name="van West P."/>
            <person name="Dieguez-Uribeondo J."/>
            <person name="de Bruijn I."/>
            <person name="Tripathy S."/>
            <person name="Jiang R."/>
            <person name="Young S.K."/>
            <person name="Zeng Q."/>
            <person name="Gargeya S."/>
            <person name="Fitzgerald M."/>
            <person name="Haas B."/>
            <person name="Abouelleil A."/>
            <person name="Alvarado L."/>
            <person name="Arachchi H.M."/>
            <person name="Berlin A."/>
            <person name="Chapman S.B."/>
            <person name="Goldberg J."/>
            <person name="Griggs A."/>
            <person name="Gujja S."/>
            <person name="Hansen M."/>
            <person name="Howarth C."/>
            <person name="Imamovic A."/>
            <person name="Larimer J."/>
            <person name="McCowen C."/>
            <person name="Montmayeur A."/>
            <person name="Murphy C."/>
            <person name="Neiman D."/>
            <person name="Pearson M."/>
            <person name="Priest M."/>
            <person name="Roberts A."/>
            <person name="Saif S."/>
            <person name="Shea T."/>
            <person name="Sisk P."/>
            <person name="Sykes S."/>
            <person name="Wortman J."/>
            <person name="Nusbaum C."/>
            <person name="Birren B."/>
        </authorList>
    </citation>
    <scope>NUCLEOTIDE SEQUENCE [LARGE SCALE GENOMIC DNA]</scope>
    <source>
        <strain evidence="2 3">VS20</strain>
    </source>
</reference>
<dbReference type="VEuPathDB" id="FungiDB:SDRG_15893"/>
<accession>T0PVK3</accession>
<keyword evidence="1" id="KW-0472">Membrane</keyword>
<keyword evidence="1" id="KW-1133">Transmembrane helix</keyword>
<dbReference type="RefSeq" id="XP_008620301.1">
    <property type="nucleotide sequence ID" value="XM_008622079.1"/>
</dbReference>
<dbReference type="InParanoid" id="T0PVK3"/>
<dbReference type="EMBL" id="JH767235">
    <property type="protein sequence ID" value="EQC26306.1"/>
    <property type="molecule type" value="Genomic_DNA"/>
</dbReference>
<sequence length="218" mass="23742">MRCAVDISAPAVSVAVLDARFVLAAKATLSFADDAQEQSLVYSRKTLRDAEGNEVATLRRTTGVCSTSDETFLVESALLAQPAEIVNTTGWSWLTLTHTWRLDDHGSALRIAGRFYSSNATISVLLPTREVLQVATASRRLQTVTLERGVDAAAVLLLCRTWSHAQRDLMASTLVAVPLPIFVLVSFFVAVPYHWPVFAGILVLEIALSLVLTARFRG</sequence>
<keyword evidence="1" id="KW-0812">Transmembrane</keyword>
<organism evidence="2 3">
    <name type="scientific">Saprolegnia diclina (strain VS20)</name>
    <dbReference type="NCBI Taxonomy" id="1156394"/>
    <lineage>
        <taxon>Eukaryota</taxon>
        <taxon>Sar</taxon>
        <taxon>Stramenopiles</taxon>
        <taxon>Oomycota</taxon>
        <taxon>Saprolegniomycetes</taxon>
        <taxon>Saprolegniales</taxon>
        <taxon>Saprolegniaceae</taxon>
        <taxon>Saprolegnia</taxon>
    </lineage>
</organism>
<feature type="transmembrane region" description="Helical" evidence="1">
    <location>
        <begin position="169"/>
        <end position="191"/>
    </location>
</feature>
<dbReference type="GeneID" id="19956620"/>
<evidence type="ECO:0000313" key="2">
    <source>
        <dbReference type="EMBL" id="EQC26306.1"/>
    </source>
</evidence>
<evidence type="ECO:0000256" key="1">
    <source>
        <dbReference type="SAM" id="Phobius"/>
    </source>
</evidence>
<gene>
    <name evidence="2" type="ORF">SDRG_15893</name>
</gene>
<proteinExistence type="predicted"/>